<dbReference type="EMBL" id="CP003837">
    <property type="protein sequence ID" value="AGH43646.1"/>
    <property type="molecule type" value="Genomic_DNA"/>
</dbReference>
<keyword evidence="2" id="KW-1185">Reference proteome</keyword>
<dbReference type="OrthoDB" id="7061952at2"/>
<protein>
    <submittedName>
        <fullName evidence="1">Uncharacterized protein</fullName>
    </submittedName>
</protein>
<sequence length="236" mass="27164">MVFQIDSDRHGGRRHGGNFFGLDLESLNGLINSLPVTPNYNSRNVKINVDENEIEKMVIDFVEHGEHYDDELSDKIRDLTGEQRELSWEKREYECSRRDLEFEKRNADVDRHKNIDNRLVEFNKGMAKLEVKIAGLEKFRKELGTERNQEMAKRQAAKKKLHNGSLALFEDTIGNMLYSECAGLRSLSDDENITSLLSDFVDADKDSVIGSYDKMYVFKHKYAKSCVTGKSNKTLC</sequence>
<name>K6Z3W3_9ALTE</name>
<dbReference type="eggNOG" id="COG4372">
    <property type="taxonomic scope" value="Bacteria"/>
</dbReference>
<accession>K6Z3W3</accession>
<dbReference type="RefSeq" id="WP_007642151.1">
    <property type="nucleotide sequence ID" value="NC_020514.1"/>
</dbReference>
<dbReference type="Proteomes" id="UP000011864">
    <property type="component" value="Chromosome"/>
</dbReference>
<organism evidence="1 2">
    <name type="scientific">Paraglaciecola psychrophila 170</name>
    <dbReference type="NCBI Taxonomy" id="1129794"/>
    <lineage>
        <taxon>Bacteria</taxon>
        <taxon>Pseudomonadati</taxon>
        <taxon>Pseudomonadota</taxon>
        <taxon>Gammaproteobacteria</taxon>
        <taxon>Alteromonadales</taxon>
        <taxon>Alteromonadaceae</taxon>
        <taxon>Paraglaciecola</taxon>
    </lineage>
</organism>
<dbReference type="STRING" id="1129794.C427_1537"/>
<dbReference type="PATRIC" id="fig|1129794.4.peg.1523"/>
<evidence type="ECO:0000313" key="2">
    <source>
        <dbReference type="Proteomes" id="UP000011864"/>
    </source>
</evidence>
<dbReference type="AlphaFoldDB" id="K6Z3W3"/>
<reference evidence="1 2" key="1">
    <citation type="journal article" date="2013" name="Genome Announc.">
        <title>Complete Genome Sequence of Glaciecola psychrophila Strain 170T.</title>
        <authorList>
            <person name="Yin J."/>
            <person name="Chen J."/>
            <person name="Liu G."/>
            <person name="Yu Y."/>
            <person name="Song L."/>
            <person name="Wang X."/>
            <person name="Qu X."/>
        </authorList>
    </citation>
    <scope>NUCLEOTIDE SEQUENCE [LARGE SCALE GENOMIC DNA]</scope>
    <source>
        <strain evidence="1 2">170</strain>
    </source>
</reference>
<gene>
    <name evidence="1" type="ORF">C427_1537</name>
</gene>
<dbReference type="KEGG" id="gps:C427_1537"/>
<dbReference type="HOGENOM" id="CLU_1174529_0_0_6"/>
<proteinExistence type="predicted"/>
<evidence type="ECO:0000313" key="1">
    <source>
        <dbReference type="EMBL" id="AGH43646.1"/>
    </source>
</evidence>